<dbReference type="Proteomes" id="UP000008710">
    <property type="component" value="Plasmid pRHL2"/>
</dbReference>
<dbReference type="Pfam" id="PF00144">
    <property type="entry name" value="Beta-lactamase"/>
    <property type="match status" value="1"/>
</dbReference>
<dbReference type="InterPro" id="IPR001466">
    <property type="entry name" value="Beta-lactam-related"/>
</dbReference>
<name>Q0RW36_RHOJR</name>
<dbReference type="Gene3D" id="3.40.710.10">
    <property type="entry name" value="DD-peptidase/beta-lactamase superfamily"/>
    <property type="match status" value="1"/>
</dbReference>
<gene>
    <name evidence="2" type="ordered locus">RHA1_ro10311</name>
</gene>
<dbReference type="PANTHER" id="PTHR43283">
    <property type="entry name" value="BETA-LACTAMASE-RELATED"/>
    <property type="match status" value="1"/>
</dbReference>
<dbReference type="KEGG" id="rha:RHA1_ro10311"/>
<reference evidence="3" key="1">
    <citation type="journal article" date="2006" name="Proc. Natl. Acad. Sci. U.S.A.">
        <title>The complete genome of Rhodococcus sp. RHA1 provides insights into a catabolic powerhouse.</title>
        <authorList>
            <person name="McLeod M.P."/>
            <person name="Warren R.L."/>
            <person name="Hsiao W.W.L."/>
            <person name="Araki N."/>
            <person name="Myhre M."/>
            <person name="Fernandes C."/>
            <person name="Miyazawa D."/>
            <person name="Wong W."/>
            <person name="Lillquist A.L."/>
            <person name="Wang D."/>
            <person name="Dosanjh M."/>
            <person name="Hara H."/>
            <person name="Petrescu A."/>
            <person name="Morin R.D."/>
            <person name="Yang G."/>
            <person name="Stott J.M."/>
            <person name="Schein J.E."/>
            <person name="Shin H."/>
            <person name="Smailus D."/>
            <person name="Siddiqui A.S."/>
            <person name="Marra M.A."/>
            <person name="Jones S.J.M."/>
            <person name="Holt R."/>
            <person name="Brinkman F.S.L."/>
            <person name="Miyauchi K."/>
            <person name="Fukuda M."/>
            <person name="Davies J.E."/>
            <person name="Mohn W.W."/>
            <person name="Eltis L.D."/>
        </authorList>
    </citation>
    <scope>NUCLEOTIDE SEQUENCE [LARGE SCALE GENOMIC DNA]</scope>
    <source>
        <strain evidence="3">RHA1</strain>
    </source>
</reference>
<dbReference type="EMBL" id="CP000433">
    <property type="protein sequence ID" value="ABH00500.1"/>
    <property type="molecule type" value="Genomic_DNA"/>
</dbReference>
<evidence type="ECO:0000313" key="3">
    <source>
        <dbReference type="Proteomes" id="UP000008710"/>
    </source>
</evidence>
<proteinExistence type="predicted"/>
<sequence>MPPFSQLARNYSFESTAPAVQFDVRPSGARHERSSLVTPSKIAPLLRELIDPADAGVDPFRLDILCRRVALEVESGHLPSAQIAVARYGRLVASHAWGADESLRYILQSVGRPFVASAIWKLMGEGRLDVSARVADLIPEFATNGKELVTVEQMMTHTGGLAFAPLGYPKMADREQRLAAMARWRQDEPPGRLQWHLTSTAWVLAELVERITGKALGEYLRTEIAEPLGLRTALGVTPAEQEETVAPMRCTEGGEAEVDPWGPWFLNNPGVIAAGEPAHCVVSSAADLALFYQGLLHSPLWGPGVVEDAARARVYAAPAGEQIYGGTEKEVAVGLFVMVSGGDPDMWMPATASPRTFGHGGSAYQLGWCDPDSGLSFAMTCNGYPKAGYDYSPRGRALIRNVTNLAGDVLVHE</sequence>
<dbReference type="PANTHER" id="PTHR43283:SF7">
    <property type="entry name" value="BETA-LACTAMASE-RELATED DOMAIN-CONTAINING PROTEIN"/>
    <property type="match status" value="1"/>
</dbReference>
<evidence type="ECO:0000259" key="1">
    <source>
        <dbReference type="Pfam" id="PF00144"/>
    </source>
</evidence>
<organism evidence="2 3">
    <name type="scientific">Rhodococcus jostii (strain RHA1)</name>
    <dbReference type="NCBI Taxonomy" id="101510"/>
    <lineage>
        <taxon>Bacteria</taxon>
        <taxon>Bacillati</taxon>
        <taxon>Actinomycetota</taxon>
        <taxon>Actinomycetes</taxon>
        <taxon>Mycobacteriales</taxon>
        <taxon>Nocardiaceae</taxon>
        <taxon>Rhodococcus</taxon>
    </lineage>
</organism>
<feature type="domain" description="Beta-lactamase-related" evidence="1">
    <location>
        <begin position="72"/>
        <end position="389"/>
    </location>
</feature>
<dbReference type="PATRIC" id="fig|101510.16.peg.8704"/>
<keyword evidence="2" id="KW-0614">Plasmid</keyword>
<evidence type="ECO:0000313" key="2">
    <source>
        <dbReference type="EMBL" id="ABH00500.1"/>
    </source>
</evidence>
<dbReference type="SUPFAM" id="SSF56601">
    <property type="entry name" value="beta-lactamase/transpeptidase-like"/>
    <property type="match status" value="1"/>
</dbReference>
<dbReference type="InterPro" id="IPR012338">
    <property type="entry name" value="Beta-lactam/transpept-like"/>
</dbReference>
<dbReference type="AlphaFoldDB" id="Q0RW36"/>
<protein>
    <submittedName>
        <fullName evidence="2">Possible esterase</fullName>
    </submittedName>
</protein>
<accession>Q0RW36</accession>
<dbReference type="InterPro" id="IPR050789">
    <property type="entry name" value="Diverse_Enzym_Activities"/>
</dbReference>
<dbReference type="HOGENOM" id="CLU_064241_0_0_11"/>
<geneLocation type="plasmid" evidence="2 3">
    <name>pRHL2</name>
</geneLocation>